<dbReference type="RefSeq" id="XP_044663122.1">
    <property type="nucleotide sequence ID" value="XM_044807187.1"/>
</dbReference>
<name>A0A9P3CXF6_9PEZI</name>
<comment type="catalytic activity">
    <reaction evidence="12">
        <text>(6S)-5,6,7,8-tetrahydrofolyl-(gamma-L-Glu)(n) + L-glutamate + ATP = (6S)-5,6,7,8-tetrahydrofolyl-(gamma-L-Glu)(n+1) + ADP + phosphate + H(+)</text>
        <dbReference type="Rhea" id="RHEA:10580"/>
        <dbReference type="Rhea" id="RHEA-COMP:14738"/>
        <dbReference type="Rhea" id="RHEA-COMP:14740"/>
        <dbReference type="ChEBI" id="CHEBI:15378"/>
        <dbReference type="ChEBI" id="CHEBI:29985"/>
        <dbReference type="ChEBI" id="CHEBI:30616"/>
        <dbReference type="ChEBI" id="CHEBI:43474"/>
        <dbReference type="ChEBI" id="CHEBI:141005"/>
        <dbReference type="ChEBI" id="CHEBI:456216"/>
        <dbReference type="EC" id="6.3.2.17"/>
    </reaction>
</comment>
<dbReference type="AlphaFoldDB" id="A0A9P3CXF6"/>
<dbReference type="Gene3D" id="3.40.1190.10">
    <property type="entry name" value="Mur-like, catalytic domain"/>
    <property type="match status" value="1"/>
</dbReference>
<evidence type="ECO:0000256" key="11">
    <source>
        <dbReference type="ARBA" id="ARBA00030876"/>
    </source>
</evidence>
<comment type="caution">
    <text evidence="14">The sequence shown here is derived from an EMBL/GenBank/DDBJ whole genome shotgun (WGS) entry which is preliminary data.</text>
</comment>
<keyword evidence="6" id="KW-0479">Metal-binding</keyword>
<evidence type="ECO:0000313" key="14">
    <source>
        <dbReference type="EMBL" id="GIZ48635.1"/>
    </source>
</evidence>
<evidence type="ECO:0000256" key="13">
    <source>
        <dbReference type="SAM" id="MobiDB-lite"/>
    </source>
</evidence>
<dbReference type="Proteomes" id="UP000825890">
    <property type="component" value="Unassembled WGS sequence"/>
</dbReference>
<dbReference type="EMBL" id="BOLY01000008">
    <property type="protein sequence ID" value="GIZ48635.1"/>
    <property type="molecule type" value="Genomic_DNA"/>
</dbReference>
<dbReference type="GO" id="GO:0005739">
    <property type="term" value="C:mitochondrion"/>
    <property type="evidence" value="ECO:0007669"/>
    <property type="project" value="TreeGrafter"/>
</dbReference>
<comment type="similarity">
    <text evidence="2">Belongs to the folylpolyglutamate synthase family.</text>
</comment>
<evidence type="ECO:0000256" key="5">
    <source>
        <dbReference type="ARBA" id="ARBA00022598"/>
    </source>
</evidence>
<feature type="region of interest" description="Disordered" evidence="13">
    <location>
        <begin position="96"/>
        <end position="123"/>
    </location>
</feature>
<dbReference type="GO" id="GO:0005524">
    <property type="term" value="F:ATP binding"/>
    <property type="evidence" value="ECO:0007669"/>
    <property type="project" value="UniProtKB-KW"/>
</dbReference>
<dbReference type="InterPro" id="IPR036615">
    <property type="entry name" value="Mur_ligase_C_dom_sf"/>
</dbReference>
<dbReference type="GO" id="GO:0006730">
    <property type="term" value="P:one-carbon metabolic process"/>
    <property type="evidence" value="ECO:0007669"/>
    <property type="project" value="UniProtKB-KW"/>
</dbReference>
<protein>
    <recommendedName>
        <fullName evidence="3">tetrahydrofolate synthase</fullName>
        <ecNumber evidence="3">6.3.2.17</ecNumber>
    </recommendedName>
    <alternativeName>
        <fullName evidence="11">Folylpoly-gamma-glutamate synthetase</fullName>
    </alternativeName>
    <alternativeName>
        <fullName evidence="10">Tetrahydrofolylpolyglutamate synthase</fullName>
    </alternativeName>
</protein>
<evidence type="ECO:0000256" key="6">
    <source>
        <dbReference type="ARBA" id="ARBA00022723"/>
    </source>
</evidence>
<dbReference type="SUPFAM" id="SSF53623">
    <property type="entry name" value="MurD-like peptide ligases, catalytic domain"/>
    <property type="match status" value="1"/>
</dbReference>
<gene>
    <name evidence="14" type="ORF">CKM354_001168700</name>
</gene>
<dbReference type="OrthoDB" id="5212574at2759"/>
<dbReference type="SUPFAM" id="SSF53244">
    <property type="entry name" value="MurD-like peptide ligases, peptide-binding domain"/>
    <property type="match status" value="1"/>
</dbReference>
<evidence type="ECO:0000256" key="1">
    <source>
        <dbReference type="ARBA" id="ARBA00005150"/>
    </source>
</evidence>
<evidence type="ECO:0000313" key="15">
    <source>
        <dbReference type="Proteomes" id="UP000825890"/>
    </source>
</evidence>
<keyword evidence="4" id="KW-0554">One-carbon metabolism</keyword>
<keyword evidence="9" id="KW-0460">Magnesium</keyword>
<comment type="pathway">
    <text evidence="1">Cofactor biosynthesis; tetrahydrofolylpolyglutamate biosynthesis.</text>
</comment>
<dbReference type="Gene3D" id="3.90.190.20">
    <property type="entry name" value="Mur ligase, C-terminal domain"/>
    <property type="match status" value="1"/>
</dbReference>
<evidence type="ECO:0000256" key="12">
    <source>
        <dbReference type="ARBA" id="ARBA00047493"/>
    </source>
</evidence>
<evidence type="ECO:0000256" key="2">
    <source>
        <dbReference type="ARBA" id="ARBA00008276"/>
    </source>
</evidence>
<dbReference type="GO" id="GO:0004326">
    <property type="term" value="F:tetrahydrofolylpolyglutamate synthase activity"/>
    <property type="evidence" value="ECO:0007669"/>
    <property type="project" value="UniProtKB-EC"/>
</dbReference>
<keyword evidence="5" id="KW-0436">Ligase</keyword>
<keyword evidence="15" id="KW-1185">Reference proteome</keyword>
<dbReference type="GO" id="GO:0046872">
    <property type="term" value="F:metal ion binding"/>
    <property type="evidence" value="ECO:0007669"/>
    <property type="project" value="UniProtKB-KW"/>
</dbReference>
<evidence type="ECO:0000256" key="8">
    <source>
        <dbReference type="ARBA" id="ARBA00022840"/>
    </source>
</evidence>
<dbReference type="NCBIfam" id="TIGR01499">
    <property type="entry name" value="folC"/>
    <property type="match status" value="1"/>
</dbReference>
<dbReference type="EC" id="6.3.2.17" evidence="3"/>
<evidence type="ECO:0000256" key="7">
    <source>
        <dbReference type="ARBA" id="ARBA00022741"/>
    </source>
</evidence>
<dbReference type="PANTHER" id="PTHR11136">
    <property type="entry name" value="FOLYLPOLYGLUTAMATE SYNTHASE-RELATED"/>
    <property type="match status" value="1"/>
</dbReference>
<evidence type="ECO:0000256" key="9">
    <source>
        <dbReference type="ARBA" id="ARBA00022842"/>
    </source>
</evidence>
<dbReference type="InterPro" id="IPR018109">
    <property type="entry name" value="Folylpolyglutamate_synth_CS"/>
</dbReference>
<keyword evidence="8" id="KW-0067">ATP-binding</keyword>
<dbReference type="GO" id="GO:0005829">
    <property type="term" value="C:cytosol"/>
    <property type="evidence" value="ECO:0007669"/>
    <property type="project" value="TreeGrafter"/>
</dbReference>
<dbReference type="InterPro" id="IPR001645">
    <property type="entry name" value="Folylpolyglutamate_synth"/>
</dbReference>
<sequence length="574" mass="62674">MASRKTATNAISVVRSRAKTQSCAFATASLFQFHRTCCIGAVQQSRSAVRGRRLLGKSANCRFEPSEAMARSAPPHCSDQAVERTYEGALGVISSRKRHARPQASNTTIASPTVIGKPQDTPDLRGTPSIVGMSEWLQMLGHSDEDINSLNIIHVAGTKGKGSTCAFTECILRSHGTRTGFPKKTGLYTSPHLMKPEERIRINSEPLAPAVLAKYFFEVYDLLPQLATEYDPQKSPIDRGPRLLQLWALLAFHVFIREKVDVTILETHNGGEYDATNVIKNPLVTAVTTLGMDHIDMLGPTIENIAWHKSGIYKAGAVALSTMQDPEPAAVLEERATAKGLQITFVGIDDVRLPRDSLKLEPSVQRKNASLAVAISEQFLGKSLGGGRSEGELTGSDIAAGVEQFAWPGRFQIVRDADSAWFLDSAHNNMSVAIAAQWFADAGHRMQQSDADPVRILIFSHINELRDTAALLENLAVALRDSNASISHVIFSTYAESQEPTSRTTIKDSGLFHEVWTKMLPDTQIWDEPYIQKAMERAKVLGKQDGRGMQTLITGSQHLVGPALRVLQSGGAET</sequence>
<evidence type="ECO:0000256" key="3">
    <source>
        <dbReference type="ARBA" id="ARBA00013025"/>
    </source>
</evidence>
<keyword evidence="7" id="KW-0547">Nucleotide-binding</keyword>
<dbReference type="PANTHER" id="PTHR11136:SF5">
    <property type="entry name" value="FOLYLPOLYGLUTAMATE SYNTHASE, MITOCHONDRIAL"/>
    <property type="match status" value="1"/>
</dbReference>
<accession>A0A9P3CXF6</accession>
<evidence type="ECO:0000256" key="10">
    <source>
        <dbReference type="ARBA" id="ARBA00030592"/>
    </source>
</evidence>
<dbReference type="InterPro" id="IPR036565">
    <property type="entry name" value="Mur-like_cat_sf"/>
</dbReference>
<dbReference type="PROSITE" id="PS01011">
    <property type="entry name" value="FOLYLPOLYGLU_SYNT_1"/>
    <property type="match status" value="1"/>
</dbReference>
<reference evidence="14 15" key="1">
    <citation type="submission" date="2021-01" db="EMBL/GenBank/DDBJ databases">
        <title>Cercospora kikuchii MAFF 305040 whole genome shotgun sequence.</title>
        <authorList>
            <person name="Kashiwa T."/>
            <person name="Suzuki T."/>
        </authorList>
    </citation>
    <scope>NUCLEOTIDE SEQUENCE [LARGE SCALE GENOMIC DNA]</scope>
    <source>
        <strain evidence="14 15">MAFF 305040</strain>
    </source>
</reference>
<organism evidence="14 15">
    <name type="scientific">Cercospora kikuchii</name>
    <dbReference type="NCBI Taxonomy" id="84275"/>
    <lineage>
        <taxon>Eukaryota</taxon>
        <taxon>Fungi</taxon>
        <taxon>Dikarya</taxon>
        <taxon>Ascomycota</taxon>
        <taxon>Pezizomycotina</taxon>
        <taxon>Dothideomycetes</taxon>
        <taxon>Dothideomycetidae</taxon>
        <taxon>Mycosphaerellales</taxon>
        <taxon>Mycosphaerellaceae</taxon>
        <taxon>Cercospora</taxon>
    </lineage>
</organism>
<evidence type="ECO:0000256" key="4">
    <source>
        <dbReference type="ARBA" id="ARBA00022563"/>
    </source>
</evidence>
<dbReference type="GeneID" id="68297262"/>
<proteinExistence type="inferred from homology"/>